<evidence type="ECO:0000313" key="1">
    <source>
        <dbReference type="EMBL" id="VBB09042.1"/>
    </source>
</evidence>
<protein>
    <submittedName>
        <fullName evidence="1">Uncharacterized protein</fullName>
    </submittedName>
</protein>
<reference evidence="1 2" key="1">
    <citation type="submission" date="2018-06" db="EMBL/GenBank/DDBJ databases">
        <authorList>
            <person name="Strepis N."/>
        </authorList>
    </citation>
    <scope>NUCLEOTIDE SEQUENCE [LARGE SCALE GENOMIC DNA]</scope>
    <source>
        <strain evidence="1">LUCI</strain>
    </source>
</reference>
<proteinExistence type="predicted"/>
<dbReference type="AlphaFoldDB" id="A0A498RG38"/>
<organism evidence="1 2">
    <name type="scientific">Lucifera butyrica</name>
    <dbReference type="NCBI Taxonomy" id="1351585"/>
    <lineage>
        <taxon>Bacteria</taxon>
        <taxon>Bacillati</taxon>
        <taxon>Bacillota</taxon>
        <taxon>Negativicutes</taxon>
        <taxon>Veillonellales</taxon>
        <taxon>Veillonellaceae</taxon>
        <taxon>Lucifera</taxon>
    </lineage>
</organism>
<dbReference type="EMBL" id="UPPP01000105">
    <property type="protein sequence ID" value="VBB09042.1"/>
    <property type="molecule type" value="Genomic_DNA"/>
</dbReference>
<name>A0A498RG38_9FIRM</name>
<sequence length="45" mass="4870">MRLALCGTLFHYGANKKGSELPVAAPLTDLLNIWICRGLGKIRSA</sequence>
<dbReference type="Proteomes" id="UP000277811">
    <property type="component" value="Unassembled WGS sequence"/>
</dbReference>
<gene>
    <name evidence="1" type="ORF">LUCI_4328</name>
</gene>
<keyword evidence="2" id="KW-1185">Reference proteome</keyword>
<accession>A0A498RG38</accession>
<evidence type="ECO:0000313" key="2">
    <source>
        <dbReference type="Proteomes" id="UP000277811"/>
    </source>
</evidence>